<dbReference type="Proteomes" id="UP000828048">
    <property type="component" value="Chromosome 12"/>
</dbReference>
<keyword evidence="2" id="KW-1185">Reference proteome</keyword>
<organism evidence="1 2">
    <name type="scientific">Vaccinium darrowii</name>
    <dbReference type="NCBI Taxonomy" id="229202"/>
    <lineage>
        <taxon>Eukaryota</taxon>
        <taxon>Viridiplantae</taxon>
        <taxon>Streptophyta</taxon>
        <taxon>Embryophyta</taxon>
        <taxon>Tracheophyta</taxon>
        <taxon>Spermatophyta</taxon>
        <taxon>Magnoliopsida</taxon>
        <taxon>eudicotyledons</taxon>
        <taxon>Gunneridae</taxon>
        <taxon>Pentapetalae</taxon>
        <taxon>asterids</taxon>
        <taxon>Ericales</taxon>
        <taxon>Ericaceae</taxon>
        <taxon>Vaccinioideae</taxon>
        <taxon>Vaccinieae</taxon>
        <taxon>Vaccinium</taxon>
    </lineage>
</organism>
<gene>
    <name evidence="1" type="ORF">Vadar_003131</name>
</gene>
<reference evidence="1 2" key="1">
    <citation type="journal article" date="2021" name="Hortic Res">
        <title>High-quality reference genome and annotation aids understanding of berry development for evergreen blueberry (Vaccinium darrowii).</title>
        <authorList>
            <person name="Yu J."/>
            <person name="Hulse-Kemp A.M."/>
            <person name="Babiker E."/>
            <person name="Staton M."/>
        </authorList>
    </citation>
    <scope>NUCLEOTIDE SEQUENCE [LARGE SCALE GENOMIC DNA]</scope>
    <source>
        <strain evidence="2">cv. NJ 8807/NJ 8810</strain>
        <tissue evidence="1">Young leaf</tissue>
    </source>
</reference>
<proteinExistence type="predicted"/>
<evidence type="ECO:0000313" key="2">
    <source>
        <dbReference type="Proteomes" id="UP000828048"/>
    </source>
</evidence>
<comment type="caution">
    <text evidence="1">The sequence shown here is derived from an EMBL/GenBank/DDBJ whole genome shotgun (WGS) entry which is preliminary data.</text>
</comment>
<accession>A0ACB7Z9P9</accession>
<dbReference type="EMBL" id="CM037162">
    <property type="protein sequence ID" value="KAH7862327.1"/>
    <property type="molecule type" value="Genomic_DNA"/>
</dbReference>
<protein>
    <submittedName>
        <fullName evidence="1">Uncharacterized protein</fullName>
    </submittedName>
</protein>
<evidence type="ECO:0000313" key="1">
    <source>
        <dbReference type="EMBL" id="KAH7862327.1"/>
    </source>
</evidence>
<sequence>MSLASAAREWLLIFMLFIDAIFSYVVTTFARYYRLPVPCLLCSRLDHVLGNEKLGFCWDLMCGKHKSEISSMVLCHVHNKLVDVQGLCESCLFSFATINKSNSETYRLLVGKIGTNPHPELDLDPLLEDHEPGDLSTRDCSCCKKPYTLRSHRSKLFHMKSVGSGVDELDMPLSVATQYNSKALRKGSPRDSLAGKTGFDNLFPMDYTKVKVTSDTESEPPFFNDEADGTALIHETVNIKEDFSLQCVQMDPCSITLADDLTSKKLIHLDSSPELSLLDSKVQLESFPATAAIGHGLDEFRWPRVEPNGDDSAASKFPSSDNVPQSANIMESLIGKSTACLDAREIVVEEKCCKEISEAGGQPVTRSAIISEINPGPSDSNSLVPNNLDLGDAYKIAVDGKGRQLSGRHLEQRQLSGKLLEQISLKDSSRVSEDMKLLLSQISTTRGIELPLNDPSPKVSGNGGELKNDFSSSIGMHILQKRISLERNESGLSVDGSILSEIEGESEVDRLKRQVEHDKKLMAALYKELEEERNASAVAVNQAMAMITKLQEEKATFHMEALQCLRMMEEQAEYDVEALQKTNNLLEEKEKEVQDLEAELESYRVKFGDLSTLENEVESSSDIKAGEGLIFPVGALRRSVTWCPARKIHEEIKTTLCTAKGRRRANVHPTKIEFFTFFSELPKHISEQRFRVLLEWIDSTVLHAS</sequence>
<name>A0ACB7Z9P9_9ERIC</name>